<evidence type="ECO:0000313" key="3">
    <source>
        <dbReference type="EMBL" id="KAG7565970.1"/>
    </source>
</evidence>
<dbReference type="PANTHER" id="PTHR33179:SF9">
    <property type="entry name" value="OS01G0278000 PROTEIN"/>
    <property type="match status" value="1"/>
</dbReference>
<evidence type="ECO:0000259" key="2">
    <source>
        <dbReference type="Pfam" id="PF05678"/>
    </source>
</evidence>
<dbReference type="PANTHER" id="PTHR33179">
    <property type="entry name" value="VQ MOTIF-CONTAINING PROTEIN"/>
    <property type="match status" value="1"/>
</dbReference>
<proteinExistence type="predicted"/>
<dbReference type="GO" id="GO:0006970">
    <property type="term" value="P:response to osmotic stress"/>
    <property type="evidence" value="ECO:0007669"/>
    <property type="project" value="TreeGrafter"/>
</dbReference>
<feature type="domain" description="VQ" evidence="2">
    <location>
        <begin position="125"/>
        <end position="147"/>
    </location>
</feature>
<dbReference type="InterPro" id="IPR039609">
    <property type="entry name" value="VQ_15/22"/>
</dbReference>
<feature type="region of interest" description="Disordered" evidence="1">
    <location>
        <begin position="92"/>
        <end position="125"/>
    </location>
</feature>
<keyword evidence="4" id="KW-1185">Reference proteome</keyword>
<accession>A0A8T2A104</accession>
<sequence length="256" mass="26906">MASSEGLASVDPWSFRKNFNIDSWLISDSFSHDSDLLAKALHRSISTSTESSPLSPSSFFDSSTAAVVLSDLSPPQTLSNVSFGSDPEIPAAGALGCGGTKRKRGPGVSGGKPTKRRSRVSNKKSQTTFITADAANFRQMVQQVTGAKFLGSPNSIFAPIVKPEPHRLASRLPPSCGNLDRSSAVPTLDTSSFLSNHHQENIITDLGSVSAPIGSFHHHQSSAATTTANVSGGSGGSAVELDSYPSFPTLESWKVM</sequence>
<dbReference type="GO" id="GO:0005634">
    <property type="term" value="C:nucleus"/>
    <property type="evidence" value="ECO:0007669"/>
    <property type="project" value="TreeGrafter"/>
</dbReference>
<feature type="compositionally biased region" description="Basic residues" evidence="1">
    <location>
        <begin position="113"/>
        <end position="122"/>
    </location>
</feature>
<evidence type="ECO:0000313" key="4">
    <source>
        <dbReference type="Proteomes" id="UP000694251"/>
    </source>
</evidence>
<dbReference type="OrthoDB" id="780868at2759"/>
<reference evidence="3 4" key="1">
    <citation type="submission" date="2020-12" db="EMBL/GenBank/DDBJ databases">
        <title>Concerted genomic and epigenomic changes stabilize Arabidopsis allopolyploids.</title>
        <authorList>
            <person name="Chen Z."/>
        </authorList>
    </citation>
    <scope>NUCLEOTIDE SEQUENCE [LARGE SCALE GENOMIC DNA]</scope>
    <source>
        <strain evidence="3">As9502</strain>
        <tissue evidence="3">Leaf</tissue>
    </source>
</reference>
<dbReference type="Pfam" id="PF05678">
    <property type="entry name" value="VQ"/>
    <property type="match status" value="1"/>
</dbReference>
<organism evidence="3 4">
    <name type="scientific">Arabidopsis suecica</name>
    <name type="common">Swedish thale-cress</name>
    <name type="synonym">Cardaminopsis suecica</name>
    <dbReference type="NCBI Taxonomy" id="45249"/>
    <lineage>
        <taxon>Eukaryota</taxon>
        <taxon>Viridiplantae</taxon>
        <taxon>Streptophyta</taxon>
        <taxon>Embryophyta</taxon>
        <taxon>Tracheophyta</taxon>
        <taxon>Spermatophyta</taxon>
        <taxon>Magnoliopsida</taxon>
        <taxon>eudicotyledons</taxon>
        <taxon>Gunneridae</taxon>
        <taxon>Pentapetalae</taxon>
        <taxon>rosids</taxon>
        <taxon>malvids</taxon>
        <taxon>Brassicales</taxon>
        <taxon>Brassicaceae</taxon>
        <taxon>Camelineae</taxon>
        <taxon>Arabidopsis</taxon>
    </lineage>
</organism>
<gene>
    <name evidence="3" type="ORF">ISN44_As10g025830</name>
</gene>
<dbReference type="InterPro" id="IPR008889">
    <property type="entry name" value="VQ"/>
</dbReference>
<comment type="caution">
    <text evidence="3">The sequence shown here is derived from an EMBL/GenBank/DDBJ whole genome shotgun (WGS) entry which is preliminary data.</text>
</comment>
<dbReference type="AlphaFoldDB" id="A0A8T2A104"/>
<dbReference type="GO" id="GO:0005516">
    <property type="term" value="F:calmodulin binding"/>
    <property type="evidence" value="ECO:0007669"/>
    <property type="project" value="TreeGrafter"/>
</dbReference>
<dbReference type="EMBL" id="JAEFBJ010000010">
    <property type="protein sequence ID" value="KAG7565970.1"/>
    <property type="molecule type" value="Genomic_DNA"/>
</dbReference>
<dbReference type="Proteomes" id="UP000694251">
    <property type="component" value="Chromosome 10"/>
</dbReference>
<name>A0A8T2A104_ARASU</name>
<protein>
    <submittedName>
        <fullName evidence="3">VQ motif</fullName>
    </submittedName>
</protein>
<evidence type="ECO:0000256" key="1">
    <source>
        <dbReference type="SAM" id="MobiDB-lite"/>
    </source>
</evidence>